<evidence type="ECO:0000256" key="1">
    <source>
        <dbReference type="SAM" id="Coils"/>
    </source>
</evidence>
<dbReference type="EMBL" id="CAJMWZ010006677">
    <property type="protein sequence ID" value="CAE6526225.1"/>
    <property type="molecule type" value="Genomic_DNA"/>
</dbReference>
<sequence>MAHAQSKPISGTSRQLCQCATAAQGQTTAKAEADLGNFHTPARAGEAYGDDEGGDIDEDAVEEGETDNGAEAPVACTCRGICCWNKVLKMAKPTGTGEVNEAHEHALQIEDLIHNKAEAMALDDQLSLDDEPKPEPAIPMVTVSTTAAAPVTPAAAHPTHPAPAAATAPTTAASVSQSTTSTTIKRPRPSVPASAPFGKAKAPAAAVVPVDNSDILDHTGTSDYKIESNDQHDIKLSKMHHADQMTTYLIAEKDCAIGTLQRDLNQEQEAHHQLEHQLDKLNMYLMFKGLTPPKSQSDALPGALEDVLEEAVHAEVGKGKGREEVEGKD</sequence>
<evidence type="ECO:0000313" key="4">
    <source>
        <dbReference type="Proteomes" id="UP000663850"/>
    </source>
</evidence>
<feature type="compositionally biased region" description="Low complexity" evidence="2">
    <location>
        <begin position="152"/>
        <end position="183"/>
    </location>
</feature>
<reference evidence="3" key="1">
    <citation type="submission" date="2021-01" db="EMBL/GenBank/DDBJ databases">
        <authorList>
            <person name="Kaushik A."/>
        </authorList>
    </citation>
    <scope>NUCLEOTIDE SEQUENCE</scope>
    <source>
        <strain evidence="3">Type strain: AG8-Rh-89/</strain>
    </source>
</reference>
<keyword evidence="1" id="KW-0175">Coiled coil</keyword>
<dbReference type="AlphaFoldDB" id="A0A8H3DL64"/>
<feature type="coiled-coil region" evidence="1">
    <location>
        <begin position="257"/>
        <end position="284"/>
    </location>
</feature>
<feature type="region of interest" description="Disordered" evidence="2">
    <location>
        <begin position="28"/>
        <end position="69"/>
    </location>
</feature>
<feature type="region of interest" description="Disordered" evidence="2">
    <location>
        <begin position="152"/>
        <end position="197"/>
    </location>
</feature>
<comment type="caution">
    <text evidence="3">The sequence shown here is derived from an EMBL/GenBank/DDBJ whole genome shotgun (WGS) entry which is preliminary data.</text>
</comment>
<evidence type="ECO:0000313" key="3">
    <source>
        <dbReference type="EMBL" id="CAE6526225.1"/>
    </source>
</evidence>
<accession>A0A8H3DL64</accession>
<proteinExistence type="predicted"/>
<evidence type="ECO:0000256" key="2">
    <source>
        <dbReference type="SAM" id="MobiDB-lite"/>
    </source>
</evidence>
<protein>
    <submittedName>
        <fullName evidence="3">Uncharacterized protein</fullName>
    </submittedName>
</protein>
<feature type="compositionally biased region" description="Acidic residues" evidence="2">
    <location>
        <begin position="48"/>
        <end position="68"/>
    </location>
</feature>
<gene>
    <name evidence="3" type="ORF">RDB_LOCUS124279</name>
</gene>
<name>A0A8H3DL64_9AGAM</name>
<dbReference type="Proteomes" id="UP000663850">
    <property type="component" value="Unassembled WGS sequence"/>
</dbReference>
<organism evidence="3 4">
    <name type="scientific">Rhizoctonia solani</name>
    <dbReference type="NCBI Taxonomy" id="456999"/>
    <lineage>
        <taxon>Eukaryota</taxon>
        <taxon>Fungi</taxon>
        <taxon>Dikarya</taxon>
        <taxon>Basidiomycota</taxon>
        <taxon>Agaricomycotina</taxon>
        <taxon>Agaricomycetes</taxon>
        <taxon>Cantharellales</taxon>
        <taxon>Ceratobasidiaceae</taxon>
        <taxon>Rhizoctonia</taxon>
    </lineage>
</organism>